<accession>A0A1J5I5W6</accession>
<evidence type="ECO:0000256" key="1">
    <source>
        <dbReference type="SAM" id="Phobius"/>
    </source>
</evidence>
<dbReference type="EMBL" id="MNZM01000007">
    <property type="protein sequence ID" value="OIP86592.1"/>
    <property type="molecule type" value="Genomic_DNA"/>
</dbReference>
<dbReference type="Proteomes" id="UP000183758">
    <property type="component" value="Unassembled WGS sequence"/>
</dbReference>
<organism evidence="2 3">
    <name type="scientific">Candidatus Roizmanbacteria bacterium CG2_30_33_16</name>
    <dbReference type="NCBI Taxonomy" id="1805340"/>
    <lineage>
        <taxon>Bacteria</taxon>
        <taxon>Candidatus Roizmaniibacteriota</taxon>
    </lineage>
</organism>
<proteinExistence type="predicted"/>
<dbReference type="AlphaFoldDB" id="A0A1J5I5W6"/>
<protein>
    <submittedName>
        <fullName evidence="2">Uncharacterized protein</fullName>
    </submittedName>
</protein>
<keyword evidence="1" id="KW-0472">Membrane</keyword>
<reference evidence="2 3" key="1">
    <citation type="journal article" date="2016" name="Environ. Microbiol.">
        <title>Genomic resolution of a cold subsurface aquifer community provides metabolic insights for novel microbes adapted to high CO concentrations.</title>
        <authorList>
            <person name="Probst A.J."/>
            <person name="Castelle C.J."/>
            <person name="Singh A."/>
            <person name="Brown C.T."/>
            <person name="Anantharaman K."/>
            <person name="Sharon I."/>
            <person name="Hug L.A."/>
            <person name="Burstein D."/>
            <person name="Emerson J.B."/>
            <person name="Thomas B.C."/>
            <person name="Banfield J.F."/>
        </authorList>
    </citation>
    <scope>NUCLEOTIDE SEQUENCE [LARGE SCALE GENOMIC DNA]</scope>
    <source>
        <strain evidence="2">CG2_30_33_16</strain>
    </source>
</reference>
<evidence type="ECO:0000313" key="2">
    <source>
        <dbReference type="EMBL" id="OIP86592.1"/>
    </source>
</evidence>
<keyword evidence="1" id="KW-0812">Transmembrane</keyword>
<evidence type="ECO:0000313" key="3">
    <source>
        <dbReference type="Proteomes" id="UP000183758"/>
    </source>
</evidence>
<comment type="caution">
    <text evidence="2">The sequence shown here is derived from an EMBL/GenBank/DDBJ whole genome shotgun (WGS) entry which is preliminary data.</text>
</comment>
<keyword evidence="1" id="KW-1133">Transmembrane helix</keyword>
<name>A0A1J5I5W6_9BACT</name>
<sequence>MVQPLEKKKDYSPMILKLIILVCLVATGFTLATIAKKTILTKTRPNVLGDKIKKELNKSGPNLLDEINTNTQAWANEILGVATKTINRTANQATESISDYVFDNTVGNLLKQIDKLPEK</sequence>
<feature type="transmembrane region" description="Helical" evidence="1">
    <location>
        <begin position="14"/>
        <end position="35"/>
    </location>
</feature>
<gene>
    <name evidence="2" type="ORF">AUK04_00390</name>
</gene>